<dbReference type="InterPro" id="IPR027417">
    <property type="entry name" value="P-loop_NTPase"/>
</dbReference>
<dbReference type="Gene3D" id="3.40.50.300">
    <property type="entry name" value="P-loop containing nucleotide triphosphate hydrolases"/>
    <property type="match status" value="2"/>
</dbReference>
<protein>
    <submittedName>
        <fullName evidence="5">ATPase with signal peptide</fullName>
    </submittedName>
</protein>
<evidence type="ECO:0000313" key="5">
    <source>
        <dbReference type="EMBL" id="OII74134.1"/>
    </source>
</evidence>
<evidence type="ECO:0000256" key="2">
    <source>
        <dbReference type="ARBA" id="ARBA00022840"/>
    </source>
</evidence>
<evidence type="ECO:0000256" key="3">
    <source>
        <dbReference type="SAM" id="SignalP"/>
    </source>
</evidence>
<keyword evidence="6" id="KW-1185">Reference proteome</keyword>
<dbReference type="AlphaFoldDB" id="A0A1J4MIW3"/>
<dbReference type="PANTHER" id="PTHR11638:SF18">
    <property type="entry name" value="HEAT SHOCK PROTEIN 104"/>
    <property type="match status" value="1"/>
</dbReference>
<feature type="signal peptide" evidence="3">
    <location>
        <begin position="1"/>
        <end position="31"/>
    </location>
</feature>
<dbReference type="GO" id="GO:0005524">
    <property type="term" value="F:ATP binding"/>
    <property type="evidence" value="ECO:0007669"/>
    <property type="project" value="UniProtKB-KW"/>
</dbReference>
<gene>
    <name evidence="5" type="ORF">cubi_02936</name>
</gene>
<comment type="caution">
    <text evidence="5">The sequence shown here is derived from an EMBL/GenBank/DDBJ whole genome shotgun (WGS) entry which is preliminary data.</text>
</comment>
<proteinExistence type="predicted"/>
<dbReference type="InterPro" id="IPR041546">
    <property type="entry name" value="ClpA/ClpB_AAA_lid"/>
</dbReference>
<evidence type="ECO:0000259" key="4">
    <source>
        <dbReference type="Pfam" id="PF17871"/>
    </source>
</evidence>
<keyword evidence="2" id="KW-0067">ATP-binding</keyword>
<evidence type="ECO:0000256" key="1">
    <source>
        <dbReference type="ARBA" id="ARBA00022741"/>
    </source>
</evidence>
<dbReference type="GO" id="GO:0016887">
    <property type="term" value="F:ATP hydrolysis activity"/>
    <property type="evidence" value="ECO:0007669"/>
    <property type="project" value="TreeGrafter"/>
</dbReference>
<dbReference type="InterPro" id="IPR001270">
    <property type="entry name" value="ClpA/B"/>
</dbReference>
<reference evidence="5 6" key="1">
    <citation type="submission" date="2016-10" db="EMBL/GenBank/DDBJ databases">
        <title>Reductive evolution of mitochondrial metabolism and differential evolution of invasion-related proteins in Cryptosporidium.</title>
        <authorList>
            <person name="Liu S."/>
            <person name="Roellig D.M."/>
            <person name="Guo Y."/>
            <person name="Li N."/>
            <person name="Frace M.A."/>
            <person name="Tang K."/>
            <person name="Zhang L."/>
            <person name="Feng Y."/>
            <person name="Xiao L."/>
        </authorList>
    </citation>
    <scope>NUCLEOTIDE SEQUENCE [LARGE SCALE GENOMIC DNA]</scope>
    <source>
        <strain evidence="5">39726</strain>
    </source>
</reference>
<dbReference type="RefSeq" id="XP_028875354.1">
    <property type="nucleotide sequence ID" value="XM_029019947.1"/>
</dbReference>
<dbReference type="Proteomes" id="UP000186176">
    <property type="component" value="Unassembled WGS sequence"/>
</dbReference>
<feature type="domain" description="ClpA/ClpB AAA lid" evidence="4">
    <location>
        <begin position="653"/>
        <end position="720"/>
    </location>
</feature>
<dbReference type="GeneID" id="39979726"/>
<keyword evidence="3" id="KW-0732">Signal</keyword>
<organism evidence="5 6">
    <name type="scientific">Cryptosporidium ubiquitum</name>
    <dbReference type="NCBI Taxonomy" id="857276"/>
    <lineage>
        <taxon>Eukaryota</taxon>
        <taxon>Sar</taxon>
        <taxon>Alveolata</taxon>
        <taxon>Apicomplexa</taxon>
        <taxon>Conoidasida</taxon>
        <taxon>Coccidia</taxon>
        <taxon>Eucoccidiorida</taxon>
        <taxon>Eimeriorina</taxon>
        <taxon>Cryptosporidiidae</taxon>
        <taxon>Cryptosporidium</taxon>
    </lineage>
</organism>
<dbReference type="OrthoDB" id="47330at2759"/>
<evidence type="ECO:0000313" key="6">
    <source>
        <dbReference type="Proteomes" id="UP000186176"/>
    </source>
</evidence>
<dbReference type="VEuPathDB" id="CryptoDB:cubi_02936"/>
<dbReference type="PRINTS" id="PR00300">
    <property type="entry name" value="CLPPROTEASEA"/>
</dbReference>
<dbReference type="PANTHER" id="PTHR11638">
    <property type="entry name" value="ATP-DEPENDENT CLP PROTEASE"/>
    <property type="match status" value="1"/>
</dbReference>
<keyword evidence="1" id="KW-0547">Nucleotide-binding</keyword>
<dbReference type="Pfam" id="PF17871">
    <property type="entry name" value="AAA_lid_9"/>
    <property type="match status" value="1"/>
</dbReference>
<dbReference type="InterPro" id="IPR050130">
    <property type="entry name" value="ClpA_ClpB"/>
</dbReference>
<accession>A0A1J4MIW3</accession>
<feature type="chain" id="PRO_5009630296" evidence="3">
    <location>
        <begin position="32"/>
        <end position="1264"/>
    </location>
</feature>
<dbReference type="GO" id="GO:0005737">
    <property type="term" value="C:cytoplasm"/>
    <property type="evidence" value="ECO:0007669"/>
    <property type="project" value="TreeGrafter"/>
</dbReference>
<name>A0A1J4MIW3_9CRYT</name>
<dbReference type="EMBL" id="LRBP01000013">
    <property type="protein sequence ID" value="OII74134.1"/>
    <property type="molecule type" value="Genomic_DNA"/>
</dbReference>
<dbReference type="SUPFAM" id="SSF52540">
    <property type="entry name" value="P-loop containing nucleoside triphosphate hydrolases"/>
    <property type="match status" value="2"/>
</dbReference>
<dbReference type="GO" id="GO:0034605">
    <property type="term" value="P:cellular response to heat"/>
    <property type="evidence" value="ECO:0007669"/>
    <property type="project" value="TreeGrafter"/>
</dbReference>
<sequence>MSISRVHVTRCFSFFLLFSLAIFFLVHVVLTKNPNSSNKLEINNSSIGSSYEKQNIGSIHTNRGSIKLDSTSSDPNKIHLDTNLKNKLTRAIQKSFVKFQKGNLSENDIDIEELIFDIAKLALDGNGNQIFPSLELIDFFQKIIETSKYNTVTTLDFILAFISKDDFETNISHDMKRLKKFTEYLSYLLKYNNENGLNKMFNFSKETLSLIKTNIYSTIWKMEELIKKDKIMEYENENLHGKTIYSSQPVIGEINNEINSNLPRAVFSYKLVKQTIIEILDTNMNKVYSKLKLIYGKITYAGSERKNKVLSLNLLYSIYLSVIIINDLYDQGLSSNVLSPGFIFIVLMRDSIDNLPNDWEKRLIDNNINYGINELDVKIQDIKYSHPESTTSEDGMQNECNISVLRSNVKAVFSNYGIDHYKFINEALKKYKTLFNQSPNRQFNSKMWFYGFSFHENDFNNQFNKKWFFDINKLVIENGVTKAIDFMDEYYLLEISLSGNGLSSAIIVGESKIMKRSLIEYLAHRIINGISSIDLKGYRIINIDFDSLLESCKSAKRTLTEQIKIKFNDLLGTYDGKVIIFTDHLFSSFETPTGSKRLYDVIKHYIIRGNLKVIAALNNENYDILVEKEAEVKSIFRKIKMKELNGIVSELFISGLRYQLELSTGIFINNNVIHTSVLMCNKYIENCILPDDAIELINYAIRIAKNEQFLEIPSEIHGIEDFISHSRTGLQVSKIRDYETNSIISTNRSLLMQVLKMHLKMKNTMISLALKIKPYLFKFRYLKTQLYFMFTYFDYPITCVNKPLEDEFKILKDREKIIPNFSDELSVAQLTSIYRSNLLKYKQNKNKSYDESINDEVSAITESQLDPKFFDDIHPIIKDKQKEVADMKSLILEMSFNYNSIYLPLGMGEIDASHIAFIISERYGKNISKLLNEIEYRKLPERIKDQMSGILSKYIIGQKSAIDYVSFHLGVELSRDNNKNVPKCLLFVGPPGSGKKTFALALQTTLMDISLLSNDFSYDITMYSNFKTLNSSDFADEDAAKRLLGDNPTTGIIPEELRQSGKTLFLFDHIEGMHPDVIRLILDILRNKNNINHKIGYLGLSTFILTTEVGSNFILDDPDKVDTVKLIIKVVRKHRETPSGDLVRAIQNIVLFRPFTKEEVLKILEINFVEYSAFIKKNYNVTLAQPSQSVLNKIVDIKYSPELGYKPILDYFEDMKERIMQLIKEGILKPYMTFKVTIRNDAPAEDSKELRIDFNIVKRSNNSR</sequence>